<comment type="caution">
    <text evidence="1">The sequence shown here is derived from an EMBL/GenBank/DDBJ whole genome shotgun (WGS) entry which is preliminary data.</text>
</comment>
<accession>A0A3M7P632</accession>
<proteinExistence type="predicted"/>
<organism evidence="1 2">
    <name type="scientific">Brachionus plicatilis</name>
    <name type="common">Marine rotifer</name>
    <name type="synonym">Brachionus muelleri</name>
    <dbReference type="NCBI Taxonomy" id="10195"/>
    <lineage>
        <taxon>Eukaryota</taxon>
        <taxon>Metazoa</taxon>
        <taxon>Spiralia</taxon>
        <taxon>Gnathifera</taxon>
        <taxon>Rotifera</taxon>
        <taxon>Eurotatoria</taxon>
        <taxon>Monogononta</taxon>
        <taxon>Pseudotrocha</taxon>
        <taxon>Ploima</taxon>
        <taxon>Brachionidae</taxon>
        <taxon>Brachionus</taxon>
    </lineage>
</organism>
<gene>
    <name evidence="1" type="ORF">BpHYR1_013176</name>
</gene>
<dbReference type="AlphaFoldDB" id="A0A3M7P632"/>
<dbReference type="EMBL" id="REGN01013004">
    <property type="protein sequence ID" value="RMZ94502.1"/>
    <property type="molecule type" value="Genomic_DNA"/>
</dbReference>
<dbReference type="OrthoDB" id="10626035at2759"/>
<protein>
    <submittedName>
        <fullName evidence="1">Uncharacterized protein</fullName>
    </submittedName>
</protein>
<sequence>MLNKLSCINANVSLDLSKISRASTKKSYKQKFKRKLFRMNKSKSSHLISSTLASQSLPKYTDDFSDYSDDSDSDVSLNSLLDEDLNSSVSSVSSLECEPFEYHQKKVCKSSKTSFVRGPLLSSSRTSLVKKSSKLCSFDPRFTSSRKNLFHQKANCSKCHVTTLPNTISGYFSFIEEQICSSTHVSIDFKEANNSESVFTNSSIFSLSKSNSDLF</sequence>
<keyword evidence="2" id="KW-1185">Reference proteome</keyword>
<evidence type="ECO:0000313" key="1">
    <source>
        <dbReference type="EMBL" id="RMZ94502.1"/>
    </source>
</evidence>
<dbReference type="Proteomes" id="UP000276133">
    <property type="component" value="Unassembled WGS sequence"/>
</dbReference>
<name>A0A3M7P632_BRAPC</name>
<reference evidence="1 2" key="1">
    <citation type="journal article" date="2018" name="Sci. Rep.">
        <title>Genomic signatures of local adaptation to the degree of environmental predictability in rotifers.</title>
        <authorList>
            <person name="Franch-Gras L."/>
            <person name="Hahn C."/>
            <person name="Garcia-Roger E.M."/>
            <person name="Carmona M.J."/>
            <person name="Serra M."/>
            <person name="Gomez A."/>
        </authorList>
    </citation>
    <scope>NUCLEOTIDE SEQUENCE [LARGE SCALE GENOMIC DNA]</scope>
    <source>
        <strain evidence="1">HYR1</strain>
    </source>
</reference>
<evidence type="ECO:0000313" key="2">
    <source>
        <dbReference type="Proteomes" id="UP000276133"/>
    </source>
</evidence>